<reference evidence="2" key="1">
    <citation type="journal article" date="2023" name="Science">
        <title>Genome structures resolve the early diversification of teleost fishes.</title>
        <authorList>
            <person name="Parey E."/>
            <person name="Louis A."/>
            <person name="Montfort J."/>
            <person name="Bouchez O."/>
            <person name="Roques C."/>
            <person name="Iampietro C."/>
            <person name="Lluch J."/>
            <person name="Castinel A."/>
            <person name="Donnadieu C."/>
            <person name="Desvignes T."/>
            <person name="Floi Bucao C."/>
            <person name="Jouanno E."/>
            <person name="Wen M."/>
            <person name="Mejri S."/>
            <person name="Dirks R."/>
            <person name="Jansen H."/>
            <person name="Henkel C."/>
            <person name="Chen W.J."/>
            <person name="Zahm M."/>
            <person name="Cabau C."/>
            <person name="Klopp C."/>
            <person name="Thompson A.W."/>
            <person name="Robinson-Rechavi M."/>
            <person name="Braasch I."/>
            <person name="Lecointre G."/>
            <person name="Bobe J."/>
            <person name="Postlethwait J.H."/>
            <person name="Berthelot C."/>
            <person name="Roest Crollius H."/>
            <person name="Guiguen Y."/>
        </authorList>
    </citation>
    <scope>NUCLEOTIDE SEQUENCE</scope>
    <source>
        <strain evidence="2">WJC10195</strain>
    </source>
</reference>
<sequence length="110" mass="11676">MRGGDDIQGKWLPCPEGDCLLGAEGAPPLPLSKSCSEPEWSPTVRQDTAPSSGSLLPEQQSSGHRAEETCGLYESGQERVAPQPQSWLGVNAAGRQHNDPNSGACDLDYL</sequence>
<keyword evidence="3" id="KW-1185">Reference proteome</keyword>
<dbReference type="AlphaFoldDB" id="A0A9Q1IJP4"/>
<evidence type="ECO:0000313" key="3">
    <source>
        <dbReference type="Proteomes" id="UP001152622"/>
    </source>
</evidence>
<dbReference type="OrthoDB" id="8922241at2759"/>
<name>A0A9Q1IJP4_SYNKA</name>
<gene>
    <name evidence="2" type="ORF">SKAU_G00320040</name>
</gene>
<feature type="region of interest" description="Disordered" evidence="1">
    <location>
        <begin position="91"/>
        <end position="110"/>
    </location>
</feature>
<feature type="region of interest" description="Disordered" evidence="1">
    <location>
        <begin position="22"/>
        <end position="82"/>
    </location>
</feature>
<accession>A0A9Q1IJP4</accession>
<feature type="compositionally biased region" description="Polar residues" evidence="1">
    <location>
        <begin position="43"/>
        <end position="63"/>
    </location>
</feature>
<dbReference type="EMBL" id="JAINUF010000014">
    <property type="protein sequence ID" value="KAJ8342076.1"/>
    <property type="molecule type" value="Genomic_DNA"/>
</dbReference>
<evidence type="ECO:0000313" key="2">
    <source>
        <dbReference type="EMBL" id="KAJ8342076.1"/>
    </source>
</evidence>
<organism evidence="2 3">
    <name type="scientific">Synaphobranchus kaupii</name>
    <name type="common">Kaup's arrowtooth eel</name>
    <dbReference type="NCBI Taxonomy" id="118154"/>
    <lineage>
        <taxon>Eukaryota</taxon>
        <taxon>Metazoa</taxon>
        <taxon>Chordata</taxon>
        <taxon>Craniata</taxon>
        <taxon>Vertebrata</taxon>
        <taxon>Euteleostomi</taxon>
        <taxon>Actinopterygii</taxon>
        <taxon>Neopterygii</taxon>
        <taxon>Teleostei</taxon>
        <taxon>Anguilliformes</taxon>
        <taxon>Synaphobranchidae</taxon>
        <taxon>Synaphobranchus</taxon>
    </lineage>
</organism>
<dbReference type="Proteomes" id="UP001152622">
    <property type="component" value="Chromosome 14"/>
</dbReference>
<proteinExistence type="predicted"/>
<protein>
    <submittedName>
        <fullName evidence="2">Uncharacterized protein</fullName>
    </submittedName>
</protein>
<evidence type="ECO:0000256" key="1">
    <source>
        <dbReference type="SAM" id="MobiDB-lite"/>
    </source>
</evidence>
<comment type="caution">
    <text evidence="2">The sequence shown here is derived from an EMBL/GenBank/DDBJ whole genome shotgun (WGS) entry which is preliminary data.</text>
</comment>